<dbReference type="Pfam" id="PF17957">
    <property type="entry name" value="Big_7"/>
    <property type="match status" value="4"/>
</dbReference>
<evidence type="ECO:0000256" key="1">
    <source>
        <dbReference type="SAM" id="MobiDB-lite"/>
    </source>
</evidence>
<dbReference type="Gene3D" id="2.60.40.10">
    <property type="entry name" value="Immunoglobulins"/>
    <property type="match status" value="4"/>
</dbReference>
<feature type="region of interest" description="Disordered" evidence="1">
    <location>
        <begin position="433"/>
        <end position="453"/>
    </location>
</feature>
<dbReference type="EMBL" id="LAZR01000044">
    <property type="protein sequence ID" value="KKN99805.1"/>
    <property type="molecule type" value="Genomic_DNA"/>
</dbReference>
<feature type="region of interest" description="Disordered" evidence="1">
    <location>
        <begin position="213"/>
        <end position="277"/>
    </location>
</feature>
<dbReference type="SMART" id="SM00089">
    <property type="entry name" value="PKD"/>
    <property type="match status" value="3"/>
</dbReference>
<dbReference type="CDD" id="cd00146">
    <property type="entry name" value="PKD"/>
    <property type="match status" value="2"/>
</dbReference>
<feature type="domain" description="PKD/Chitinase" evidence="2">
    <location>
        <begin position="240"/>
        <end position="328"/>
    </location>
</feature>
<proteinExistence type="predicted"/>
<sequence length="856" mass="90059">MKLKITLLFLLQAFCFQQIYAQCSGVDFEEQNGIAILETESKVSGSWKKESISGSTAGSAITYRGSNYFGSPGNSTITYKVRINSSGTYRFIWRNKISVIASSNASTEHNDSWLKIKASNFFGQKGSSKIYPKGSGKTPNPEGASSGGWFKVYTNSIDWSWSTFTSDFNGHGVYATFNSPGVYDIQVSARSNGHSIDRMVLYKEGSYSANQAESLSRSATSCSGSTPTPTPTPTTNEAPTVNITSPSNGQTITSGSSVTVQLSSSDPDGNITSHELSVNNSLVDTDGVNYSPYTLTNIQPGSYVISAKVTDSNGASDTSTVNITVTGGGTTNPEPEPTPPTSNDAPTVNISNLNDGQIIAAGSNVSVAVNSSDSDGSVVKHQVFVNDVLVDTDGANYTPHIIEGISTGNYSIRATVTDNSGETTSDTVIITVNNDDEPTTNPTPPTSSSDPAVNITNLTNGQSFTAGSDVSVSLSASDADGSVVKYQIYVNDVLVDTDGTNYTPYVISNISNGNYEIKATVTDDDNNTNSAVVNIVVGSSTTPTPPTSGNQAPTVQITTLSEGQVIQVGQEVLVDVIANDNDGSIIKYQVYIDGNLVDTDGDVYTSHPFQEPISGNYQVEVVVTDNDGATGSDIVNVSVGSGSTPTTPTTPTTPSLTLNLIDAISNVNIGTLSNGLVLSSSNTQNVNVRANVPSEAKSVLFVLSGEQNETRYENVAPYALYGDVDGDYIAANFSNGSYTLKVSAYSNTNGSGTLIATETINFSVGSITNKTAYAFPNPVQADGKVSVRLPKGNGGNYEYTVSNAMGIQLEKGTFKAGQSETDVNLELSNIGRQTKGVYYLSISKDGSNQIIPLLRK</sequence>
<comment type="caution">
    <text evidence="3">The sequence shown here is derived from an EMBL/GenBank/DDBJ whole genome shotgun (WGS) entry which is preliminary data.</text>
</comment>
<evidence type="ECO:0000259" key="2">
    <source>
        <dbReference type="SMART" id="SM00089"/>
    </source>
</evidence>
<dbReference type="InterPro" id="IPR035986">
    <property type="entry name" value="PKD_dom_sf"/>
</dbReference>
<dbReference type="AlphaFoldDB" id="A0A0F9V3K6"/>
<dbReference type="InterPro" id="IPR013783">
    <property type="entry name" value="Ig-like_fold"/>
</dbReference>
<feature type="domain" description="PKD/Chitinase" evidence="2">
    <location>
        <begin position="456"/>
        <end position="540"/>
    </location>
</feature>
<feature type="compositionally biased region" description="Polar residues" evidence="1">
    <location>
        <begin position="236"/>
        <end position="252"/>
    </location>
</feature>
<accession>A0A0F9V3K6</accession>
<feature type="domain" description="PKD/Chitinase" evidence="2">
    <location>
        <begin position="554"/>
        <end position="642"/>
    </location>
</feature>
<organism evidence="3">
    <name type="scientific">marine sediment metagenome</name>
    <dbReference type="NCBI Taxonomy" id="412755"/>
    <lineage>
        <taxon>unclassified sequences</taxon>
        <taxon>metagenomes</taxon>
        <taxon>ecological metagenomes</taxon>
    </lineage>
</organism>
<gene>
    <name evidence="3" type="ORF">LCGC14_0132260</name>
</gene>
<feature type="compositionally biased region" description="Low complexity" evidence="1">
    <location>
        <begin position="253"/>
        <end position="265"/>
    </location>
</feature>
<reference evidence="3" key="1">
    <citation type="journal article" date="2015" name="Nature">
        <title>Complex archaea that bridge the gap between prokaryotes and eukaryotes.</title>
        <authorList>
            <person name="Spang A."/>
            <person name="Saw J.H."/>
            <person name="Jorgensen S.L."/>
            <person name="Zaremba-Niedzwiedzka K."/>
            <person name="Martijn J."/>
            <person name="Lind A.E."/>
            <person name="van Eijk R."/>
            <person name="Schleper C."/>
            <person name="Guy L."/>
            <person name="Ettema T.J."/>
        </authorList>
    </citation>
    <scope>NUCLEOTIDE SEQUENCE</scope>
</reference>
<name>A0A0F9V3K6_9ZZZZ</name>
<feature type="compositionally biased region" description="Polar residues" evidence="1">
    <location>
        <begin position="266"/>
        <end position="277"/>
    </location>
</feature>
<evidence type="ECO:0000313" key="3">
    <source>
        <dbReference type="EMBL" id="KKN99805.1"/>
    </source>
</evidence>
<feature type="compositionally biased region" description="Polar residues" evidence="1">
    <location>
        <begin position="213"/>
        <end position="225"/>
    </location>
</feature>
<dbReference type="SUPFAM" id="SSF49299">
    <property type="entry name" value="PKD domain"/>
    <property type="match status" value="2"/>
</dbReference>
<dbReference type="InterPro" id="IPR022409">
    <property type="entry name" value="PKD/Chitinase_dom"/>
</dbReference>
<protein>
    <recommendedName>
        <fullName evidence="2">PKD/Chitinase domain-containing protein</fullName>
    </recommendedName>
</protein>